<protein>
    <submittedName>
        <fullName evidence="1">Uncharacterized protein</fullName>
    </submittedName>
</protein>
<comment type="caution">
    <text evidence="1">The sequence shown here is derived from an EMBL/GenBank/DDBJ whole genome shotgun (WGS) entry which is preliminary data.</text>
</comment>
<dbReference type="AlphaFoldDB" id="X1URR9"/>
<evidence type="ECO:0000313" key="1">
    <source>
        <dbReference type="EMBL" id="GAJ02576.1"/>
    </source>
</evidence>
<organism evidence="1">
    <name type="scientific">marine sediment metagenome</name>
    <dbReference type="NCBI Taxonomy" id="412755"/>
    <lineage>
        <taxon>unclassified sequences</taxon>
        <taxon>metagenomes</taxon>
        <taxon>ecological metagenomes</taxon>
    </lineage>
</organism>
<proteinExistence type="predicted"/>
<accession>X1URR9</accession>
<reference evidence="1" key="1">
    <citation type="journal article" date="2014" name="Front. Microbiol.">
        <title>High frequency of phylogenetically diverse reductive dehalogenase-homologous genes in deep subseafloor sedimentary metagenomes.</title>
        <authorList>
            <person name="Kawai M."/>
            <person name="Futagami T."/>
            <person name="Toyoda A."/>
            <person name="Takaki Y."/>
            <person name="Nishi S."/>
            <person name="Hori S."/>
            <person name="Arai W."/>
            <person name="Tsubouchi T."/>
            <person name="Morono Y."/>
            <person name="Uchiyama I."/>
            <person name="Ito T."/>
            <person name="Fujiyama A."/>
            <person name="Inagaki F."/>
            <person name="Takami H."/>
        </authorList>
    </citation>
    <scope>NUCLEOTIDE SEQUENCE</scope>
    <source>
        <strain evidence="1">Expedition CK06-06</strain>
    </source>
</reference>
<dbReference type="EMBL" id="BARW01016291">
    <property type="protein sequence ID" value="GAJ02576.1"/>
    <property type="molecule type" value="Genomic_DNA"/>
</dbReference>
<gene>
    <name evidence="1" type="ORF">S12H4_28406</name>
</gene>
<feature type="non-terminal residue" evidence="1">
    <location>
        <position position="1"/>
    </location>
</feature>
<name>X1URR9_9ZZZZ</name>
<sequence>ELWDDIAKFFTDPLEWLLSKFTDWFLGKE</sequence>